<dbReference type="InterPro" id="IPR001917">
    <property type="entry name" value="Aminotrans_II_pyridoxalP_BS"/>
</dbReference>
<reference evidence="6" key="1">
    <citation type="submission" date="2018-06" db="EMBL/GenBank/DDBJ databases">
        <authorList>
            <person name="Zhirakovskaya E."/>
        </authorList>
    </citation>
    <scope>NUCLEOTIDE SEQUENCE</scope>
</reference>
<dbReference type="EMBL" id="UOFX01000076">
    <property type="protein sequence ID" value="VAX10625.1"/>
    <property type="molecule type" value="Genomic_DNA"/>
</dbReference>
<dbReference type="Pfam" id="PF00155">
    <property type="entry name" value="Aminotran_1_2"/>
    <property type="match status" value="1"/>
</dbReference>
<dbReference type="Gene3D" id="3.90.1150.10">
    <property type="entry name" value="Aspartate Aminotransferase, domain 1"/>
    <property type="match status" value="1"/>
</dbReference>
<name>A0A3B1BW38_9ZZZZ</name>
<dbReference type="InterPro" id="IPR005861">
    <property type="entry name" value="HisP_aminotrans"/>
</dbReference>
<evidence type="ECO:0000256" key="1">
    <source>
        <dbReference type="ARBA" id="ARBA00001933"/>
    </source>
</evidence>
<dbReference type="GO" id="GO:0004400">
    <property type="term" value="F:histidinol-phosphate transaminase activity"/>
    <property type="evidence" value="ECO:0007669"/>
    <property type="project" value="InterPro"/>
</dbReference>
<dbReference type="InterPro" id="IPR004839">
    <property type="entry name" value="Aminotransferase_I/II_large"/>
</dbReference>
<keyword evidence="2 6" id="KW-0032">Aminotransferase</keyword>
<keyword evidence="4" id="KW-0663">Pyridoxal phosphate</keyword>
<comment type="cofactor">
    <cofactor evidence="1">
        <name>pyridoxal 5'-phosphate</name>
        <dbReference type="ChEBI" id="CHEBI:597326"/>
    </cofactor>
</comment>
<dbReference type="AlphaFoldDB" id="A0A3B1BW38"/>
<evidence type="ECO:0000256" key="4">
    <source>
        <dbReference type="ARBA" id="ARBA00022898"/>
    </source>
</evidence>
<dbReference type="NCBIfam" id="TIGR01141">
    <property type="entry name" value="hisC"/>
    <property type="match status" value="1"/>
</dbReference>
<dbReference type="InterPro" id="IPR050106">
    <property type="entry name" value="HistidinolP_aminotransfase"/>
</dbReference>
<dbReference type="InterPro" id="IPR015421">
    <property type="entry name" value="PyrdxlP-dep_Trfase_major"/>
</dbReference>
<keyword evidence="3 6" id="KW-0808">Transferase</keyword>
<accession>A0A3B1BW38</accession>
<dbReference type="CDD" id="cd00609">
    <property type="entry name" value="AAT_like"/>
    <property type="match status" value="1"/>
</dbReference>
<dbReference type="GO" id="GO:0030170">
    <property type="term" value="F:pyridoxal phosphate binding"/>
    <property type="evidence" value="ECO:0007669"/>
    <property type="project" value="InterPro"/>
</dbReference>
<evidence type="ECO:0000256" key="3">
    <source>
        <dbReference type="ARBA" id="ARBA00022679"/>
    </source>
</evidence>
<dbReference type="PANTHER" id="PTHR43643">
    <property type="entry name" value="HISTIDINOL-PHOSPHATE AMINOTRANSFERASE 2"/>
    <property type="match status" value="1"/>
</dbReference>
<dbReference type="SUPFAM" id="SSF53383">
    <property type="entry name" value="PLP-dependent transferases"/>
    <property type="match status" value="1"/>
</dbReference>
<dbReference type="Gene3D" id="3.40.640.10">
    <property type="entry name" value="Type I PLP-dependent aspartate aminotransferase-like (Major domain)"/>
    <property type="match status" value="1"/>
</dbReference>
<organism evidence="6">
    <name type="scientific">hydrothermal vent metagenome</name>
    <dbReference type="NCBI Taxonomy" id="652676"/>
    <lineage>
        <taxon>unclassified sequences</taxon>
        <taxon>metagenomes</taxon>
        <taxon>ecological metagenomes</taxon>
    </lineage>
</organism>
<proteinExistence type="inferred from homology"/>
<gene>
    <name evidence="6" type="ORF">MNBD_GAMMA26-2372</name>
</gene>
<evidence type="ECO:0000313" key="6">
    <source>
        <dbReference type="EMBL" id="VAX10625.1"/>
    </source>
</evidence>
<dbReference type="InterPro" id="IPR015424">
    <property type="entry name" value="PyrdxlP-dep_Trfase"/>
</dbReference>
<dbReference type="PANTHER" id="PTHR43643:SF3">
    <property type="entry name" value="HISTIDINOL-PHOSPHATE AMINOTRANSFERASE"/>
    <property type="match status" value="1"/>
</dbReference>
<dbReference type="GO" id="GO:0000105">
    <property type="term" value="P:L-histidine biosynthetic process"/>
    <property type="evidence" value="ECO:0007669"/>
    <property type="project" value="InterPro"/>
</dbReference>
<dbReference type="PROSITE" id="PS00599">
    <property type="entry name" value="AA_TRANSFER_CLASS_2"/>
    <property type="match status" value="1"/>
</dbReference>
<feature type="domain" description="Aminotransferase class I/classII large" evidence="5">
    <location>
        <begin position="51"/>
        <end position="381"/>
    </location>
</feature>
<evidence type="ECO:0000259" key="5">
    <source>
        <dbReference type="Pfam" id="PF00155"/>
    </source>
</evidence>
<evidence type="ECO:0000256" key="2">
    <source>
        <dbReference type="ARBA" id="ARBA00022576"/>
    </source>
</evidence>
<dbReference type="EC" id="2.6.1.57" evidence="6"/>
<protein>
    <submittedName>
        <fullName evidence="6">Biosynthetic Aromatic amino acid aminotransferase beta</fullName>
        <ecNumber evidence="6">2.6.1.57</ecNumber>
    </submittedName>
</protein>
<dbReference type="HAMAP" id="MF_01023">
    <property type="entry name" value="HisC_aminotrans_2"/>
    <property type="match status" value="1"/>
</dbReference>
<sequence length="387" mass="41698">MVHTLRATGIPMSKPRENPFVKYTAPGISTLLPYISGKSVSELERELGIRDSVKLASNENPLGASPKAKAAVMNMLEELARYPDGGGFELRTALAKFHGIEADAVTLGNGSNDVLDLIASTFLSPGTEAVFSQHAFAVYPICTQAVGATARVAAAHDGSHGPCFGHDLIAMSKLVGDKTRVVFIANPNNPTGTWLASDELHQFIDGLPSKVIVVVDEAYVEYVEEDAYPDASQWLSQYPNLIVTRTFSKAYGLAALRIGYGLSHPDVAELLNRVRQPFNVNSLAQAAAHAALQDRDHIEQSIAVNRSGMAQLIAGFNAMGLEYIPSVGNFVCVDVGRSAVEVDAMLLREGCITRPIGGYGMPRHLRVTVGLEEENRRLIEAMQRVLG</sequence>
<dbReference type="InterPro" id="IPR015422">
    <property type="entry name" value="PyrdxlP-dep_Trfase_small"/>
</dbReference>